<keyword evidence="1" id="KW-0812">Transmembrane</keyword>
<accession>A0A833YS57</accession>
<feature type="transmembrane region" description="Helical" evidence="1">
    <location>
        <begin position="88"/>
        <end position="107"/>
    </location>
</feature>
<evidence type="ECO:0000313" key="3">
    <source>
        <dbReference type="Proteomes" id="UP000664940"/>
    </source>
</evidence>
<keyword evidence="1" id="KW-1133">Transmembrane helix</keyword>
<reference evidence="2 3" key="1">
    <citation type="journal article" date="2020" name="Nature">
        <title>Six reference-quality genomes reveal evolution of bat adaptations.</title>
        <authorList>
            <person name="Jebb D."/>
            <person name="Huang Z."/>
            <person name="Pippel M."/>
            <person name="Hughes G.M."/>
            <person name="Lavrichenko K."/>
            <person name="Devanna P."/>
            <person name="Winkler S."/>
            <person name="Jermiin L.S."/>
            <person name="Skirmuntt E.C."/>
            <person name="Katzourakis A."/>
            <person name="Burkitt-Gray L."/>
            <person name="Ray D.A."/>
            <person name="Sullivan K.A.M."/>
            <person name="Roscito J.G."/>
            <person name="Kirilenko B.M."/>
            <person name="Davalos L.M."/>
            <person name="Corthals A.P."/>
            <person name="Power M.L."/>
            <person name="Jones G."/>
            <person name="Ransome R.D."/>
            <person name="Dechmann D.K.N."/>
            <person name="Locatelli A.G."/>
            <person name="Puechmaille S.J."/>
            <person name="Fedrigo O."/>
            <person name="Jarvis E.D."/>
            <person name="Hiller M."/>
            <person name="Vernes S.C."/>
            <person name="Myers E.W."/>
            <person name="Teeling E.C."/>
        </authorList>
    </citation>
    <scope>NUCLEOTIDE SEQUENCE [LARGE SCALE GENOMIC DNA]</scope>
    <source>
        <strain evidence="2">Bat1K_MPI-CBG_1</strain>
    </source>
</reference>
<dbReference type="Proteomes" id="UP000664940">
    <property type="component" value="Unassembled WGS sequence"/>
</dbReference>
<dbReference type="AlphaFoldDB" id="A0A833YS57"/>
<comment type="caution">
    <text evidence="2">The sequence shown here is derived from an EMBL/GenBank/DDBJ whole genome shotgun (WGS) entry which is preliminary data.</text>
</comment>
<protein>
    <submittedName>
        <fullName evidence="2">Kelch like family member 3</fullName>
    </submittedName>
</protein>
<proteinExistence type="predicted"/>
<dbReference type="EMBL" id="JABVXQ010000013">
    <property type="protein sequence ID" value="KAF6081597.1"/>
    <property type="molecule type" value="Genomic_DNA"/>
</dbReference>
<sequence>MLKNKQRIHRMEETFTILADNDLGCHCNVALQLITGRTGPEPKSPGFQNSMLFLLFLLPPVLYFLKKFLYFLLLILRAGDVFAASPNHNIPLFLLGLSVSQTIYSVISELLPGVEIITQSSGIQ</sequence>
<name>A0A833YS57_9CHIR</name>
<gene>
    <name evidence="2" type="ORF">HJG60_007351</name>
</gene>
<evidence type="ECO:0000256" key="1">
    <source>
        <dbReference type="SAM" id="Phobius"/>
    </source>
</evidence>
<keyword evidence="1" id="KW-0472">Membrane</keyword>
<evidence type="ECO:0000313" key="2">
    <source>
        <dbReference type="EMBL" id="KAF6081597.1"/>
    </source>
</evidence>
<feature type="transmembrane region" description="Helical" evidence="1">
    <location>
        <begin position="52"/>
        <end position="76"/>
    </location>
</feature>
<organism evidence="2 3">
    <name type="scientific">Phyllostomus discolor</name>
    <name type="common">pale spear-nosed bat</name>
    <dbReference type="NCBI Taxonomy" id="89673"/>
    <lineage>
        <taxon>Eukaryota</taxon>
        <taxon>Metazoa</taxon>
        <taxon>Chordata</taxon>
        <taxon>Craniata</taxon>
        <taxon>Vertebrata</taxon>
        <taxon>Euteleostomi</taxon>
        <taxon>Mammalia</taxon>
        <taxon>Eutheria</taxon>
        <taxon>Laurasiatheria</taxon>
        <taxon>Chiroptera</taxon>
        <taxon>Yangochiroptera</taxon>
        <taxon>Phyllostomidae</taxon>
        <taxon>Phyllostominae</taxon>
        <taxon>Phyllostomus</taxon>
    </lineage>
</organism>